<evidence type="ECO:0000256" key="2">
    <source>
        <dbReference type="PROSITE-ProRule" id="PRU00110"/>
    </source>
</evidence>
<evidence type="ECO:0000259" key="3">
    <source>
        <dbReference type="PROSITE" id="PS50894"/>
    </source>
</evidence>
<dbReference type="InterPro" id="IPR036641">
    <property type="entry name" value="HPT_dom_sf"/>
</dbReference>
<keyword evidence="1" id="KW-0902">Two-component regulatory system</keyword>
<name>A0AA50QBG0_9GAMM</name>
<dbReference type="Gene3D" id="1.20.120.160">
    <property type="entry name" value="HPT domain"/>
    <property type="match status" value="1"/>
</dbReference>
<feature type="modified residue" description="Phosphohistidine" evidence="2">
    <location>
        <position position="66"/>
    </location>
</feature>
<dbReference type="Pfam" id="PF01627">
    <property type="entry name" value="Hpt"/>
    <property type="match status" value="1"/>
</dbReference>
<keyword evidence="5" id="KW-1185">Reference proteome</keyword>
<dbReference type="PROSITE" id="PS50894">
    <property type="entry name" value="HPT"/>
    <property type="match status" value="1"/>
</dbReference>
<gene>
    <name evidence="4" type="ORF">PU634_06425</name>
</gene>
<sequence length="124" mass="13936">MADWQRLHGRLPLLDELRLEQLERDLGGEALERLLRLFAEDGVQQGASLAEAFAEQNEDGMARWCHSLKSACGSYGALRCQFLAEKLEAACRRHEPAEIAALMKAWQQALQETLACVQNRLGSR</sequence>
<organism evidence="4 5">
    <name type="scientific">Oceanimonas pelagia</name>
    <dbReference type="NCBI Taxonomy" id="3028314"/>
    <lineage>
        <taxon>Bacteria</taxon>
        <taxon>Pseudomonadati</taxon>
        <taxon>Pseudomonadota</taxon>
        <taxon>Gammaproteobacteria</taxon>
        <taxon>Aeromonadales</taxon>
        <taxon>Aeromonadaceae</taxon>
        <taxon>Oceanimonas</taxon>
    </lineage>
</organism>
<keyword evidence="2" id="KW-0597">Phosphoprotein</keyword>
<evidence type="ECO:0000256" key="1">
    <source>
        <dbReference type="ARBA" id="ARBA00023012"/>
    </source>
</evidence>
<dbReference type="RefSeq" id="WP_306763229.1">
    <property type="nucleotide sequence ID" value="NZ_CP118224.1"/>
</dbReference>
<dbReference type="GO" id="GO:0004672">
    <property type="term" value="F:protein kinase activity"/>
    <property type="evidence" value="ECO:0007669"/>
    <property type="project" value="UniProtKB-ARBA"/>
</dbReference>
<dbReference type="KEGG" id="ope:PU634_06425"/>
<dbReference type="Proteomes" id="UP001223802">
    <property type="component" value="Chromosome"/>
</dbReference>
<dbReference type="InterPro" id="IPR008207">
    <property type="entry name" value="Sig_transdc_His_kin_Hpt_dom"/>
</dbReference>
<dbReference type="AlphaFoldDB" id="A0AA50QBG0"/>
<evidence type="ECO:0000313" key="4">
    <source>
        <dbReference type="EMBL" id="WMC11993.1"/>
    </source>
</evidence>
<evidence type="ECO:0000313" key="5">
    <source>
        <dbReference type="Proteomes" id="UP001223802"/>
    </source>
</evidence>
<accession>A0AA50QBG0</accession>
<dbReference type="SUPFAM" id="SSF47226">
    <property type="entry name" value="Histidine-containing phosphotransfer domain, HPT domain"/>
    <property type="match status" value="1"/>
</dbReference>
<dbReference type="GO" id="GO:0000160">
    <property type="term" value="P:phosphorelay signal transduction system"/>
    <property type="evidence" value="ECO:0007669"/>
    <property type="project" value="UniProtKB-KW"/>
</dbReference>
<feature type="domain" description="HPt" evidence="3">
    <location>
        <begin position="27"/>
        <end position="124"/>
    </location>
</feature>
<protein>
    <submittedName>
        <fullName evidence="4">Hpt domain-containing protein</fullName>
    </submittedName>
</protein>
<reference evidence="4 5" key="1">
    <citation type="submission" date="2023-02" db="EMBL/GenBank/DDBJ databases">
        <title>Complete genome sequence of a novel bacterium Oceanimonas sp. NTOU-MSR1 isolated from marine coast sediment.</title>
        <authorList>
            <person name="Yang H.-T."/>
            <person name="Chen Y.-L."/>
            <person name="Ho Y.-N."/>
        </authorList>
    </citation>
    <scope>NUCLEOTIDE SEQUENCE [LARGE SCALE GENOMIC DNA]</scope>
    <source>
        <strain evidence="4 5">NTOU-MSR1</strain>
    </source>
</reference>
<proteinExistence type="predicted"/>
<dbReference type="EMBL" id="CP118224">
    <property type="protein sequence ID" value="WMC11993.1"/>
    <property type="molecule type" value="Genomic_DNA"/>
</dbReference>